<sequence>MMGGKAPMALAIMWSLVAITWIFVVLRLYTRAFIIRSVGMDDYTYLLSGILILLYTVFVHISGYHGFGMPMPGLDAISSEFDEAALAIKYEMIGQTFSVVGMAVAKMSLGFFLLRIVVEKWQRISIWFVMGSLSVVSALAAVMLWTQCRPVQKIFDPIRTEGVCTINVTPYATTLGVWCVLADFFFATFPWIFIWNLNMRQKEKIMIAASMSFGVVAGACGIVRTYEVVNGFTSNYTLDTVPLIVWSSAEMTVTLVCIGIPILRPFWRRVILGSSLSAEQYSGNKKDGNNREIYQMDKIPEKNDGGQGISETKPRFGIRGPSTITRIVGDNKSDESILGAEYRQPEESTPSPGASAISVKRDT</sequence>
<gene>
    <name evidence="9" type="ORF">FLONG3_4518</name>
</gene>
<keyword evidence="2 7" id="KW-0812">Transmembrane</keyword>
<feature type="transmembrane region" description="Helical" evidence="7">
    <location>
        <begin position="205"/>
        <end position="224"/>
    </location>
</feature>
<dbReference type="InterPro" id="IPR049326">
    <property type="entry name" value="Rhodopsin_dom_fungi"/>
</dbReference>
<feature type="domain" description="Rhodopsin" evidence="8">
    <location>
        <begin position="26"/>
        <end position="269"/>
    </location>
</feature>
<keyword evidence="3 7" id="KW-1133">Transmembrane helix</keyword>
<dbReference type="Pfam" id="PF20684">
    <property type="entry name" value="Fung_rhodopsin"/>
    <property type="match status" value="1"/>
</dbReference>
<evidence type="ECO:0000259" key="8">
    <source>
        <dbReference type="Pfam" id="PF20684"/>
    </source>
</evidence>
<comment type="subcellular location">
    <subcellularLocation>
        <location evidence="1">Membrane</location>
        <topology evidence="1">Multi-pass membrane protein</topology>
    </subcellularLocation>
</comment>
<evidence type="ECO:0000256" key="3">
    <source>
        <dbReference type="ARBA" id="ARBA00022989"/>
    </source>
</evidence>
<evidence type="ECO:0000313" key="9">
    <source>
        <dbReference type="EMBL" id="RGP77379.1"/>
    </source>
</evidence>
<evidence type="ECO:0000256" key="2">
    <source>
        <dbReference type="ARBA" id="ARBA00022692"/>
    </source>
</evidence>
<reference evidence="9 10" key="1">
    <citation type="journal article" date="2018" name="PLoS Pathog.">
        <title>Evolution of structural diversity of trichothecenes, a family of toxins produced by plant pathogenic and entomopathogenic fungi.</title>
        <authorList>
            <person name="Proctor R.H."/>
            <person name="McCormick S.P."/>
            <person name="Kim H.S."/>
            <person name="Cardoza R.E."/>
            <person name="Stanley A.M."/>
            <person name="Lindo L."/>
            <person name="Kelly A."/>
            <person name="Brown D.W."/>
            <person name="Lee T."/>
            <person name="Vaughan M.M."/>
            <person name="Alexander N.J."/>
            <person name="Busman M."/>
            <person name="Gutierrez S."/>
        </authorList>
    </citation>
    <scope>NUCLEOTIDE SEQUENCE [LARGE SCALE GENOMIC DNA]</scope>
    <source>
        <strain evidence="9 10">NRRL 20695</strain>
    </source>
</reference>
<feature type="region of interest" description="Disordered" evidence="6">
    <location>
        <begin position="298"/>
        <end position="363"/>
    </location>
</feature>
<feature type="transmembrane region" description="Helical" evidence="7">
    <location>
        <begin position="175"/>
        <end position="193"/>
    </location>
</feature>
<comment type="caution">
    <text evidence="9">The sequence shown here is derived from an EMBL/GenBank/DDBJ whole genome shotgun (WGS) entry which is preliminary data.</text>
</comment>
<keyword evidence="10" id="KW-1185">Reference proteome</keyword>
<feature type="transmembrane region" description="Helical" evidence="7">
    <location>
        <begin position="92"/>
        <end position="114"/>
    </location>
</feature>
<feature type="transmembrane region" description="Helical" evidence="7">
    <location>
        <begin position="244"/>
        <end position="263"/>
    </location>
</feature>
<evidence type="ECO:0000256" key="1">
    <source>
        <dbReference type="ARBA" id="ARBA00004141"/>
    </source>
</evidence>
<evidence type="ECO:0000256" key="4">
    <source>
        <dbReference type="ARBA" id="ARBA00023136"/>
    </source>
</evidence>
<dbReference type="InterPro" id="IPR052337">
    <property type="entry name" value="SAT4-like"/>
</dbReference>
<dbReference type="PANTHER" id="PTHR33048">
    <property type="entry name" value="PTH11-LIKE INTEGRAL MEMBRANE PROTEIN (AFU_ORTHOLOGUE AFUA_5G11245)"/>
    <property type="match status" value="1"/>
</dbReference>
<accession>A0A395SZ27</accession>
<dbReference type="PANTHER" id="PTHR33048:SF93">
    <property type="entry name" value="INTEGRAL MEMBRANE PROTEIN"/>
    <property type="match status" value="1"/>
</dbReference>
<dbReference type="Proteomes" id="UP000266234">
    <property type="component" value="Unassembled WGS sequence"/>
</dbReference>
<comment type="similarity">
    <text evidence="5">Belongs to the SAT4 family.</text>
</comment>
<dbReference type="EMBL" id="PXOG01000096">
    <property type="protein sequence ID" value="RGP77379.1"/>
    <property type="molecule type" value="Genomic_DNA"/>
</dbReference>
<evidence type="ECO:0000256" key="7">
    <source>
        <dbReference type="SAM" id="Phobius"/>
    </source>
</evidence>
<proteinExistence type="inferred from homology"/>
<name>A0A395SZ27_9HYPO</name>
<evidence type="ECO:0000313" key="10">
    <source>
        <dbReference type="Proteomes" id="UP000266234"/>
    </source>
</evidence>
<feature type="transmembrane region" description="Helical" evidence="7">
    <location>
        <begin position="126"/>
        <end position="145"/>
    </location>
</feature>
<feature type="transmembrane region" description="Helical" evidence="7">
    <location>
        <begin position="6"/>
        <end position="30"/>
    </location>
</feature>
<dbReference type="GO" id="GO:0016020">
    <property type="term" value="C:membrane"/>
    <property type="evidence" value="ECO:0007669"/>
    <property type="project" value="UniProtKB-SubCell"/>
</dbReference>
<dbReference type="OrthoDB" id="3923077at2759"/>
<feature type="transmembrane region" description="Helical" evidence="7">
    <location>
        <begin position="42"/>
        <end position="61"/>
    </location>
</feature>
<organism evidence="9 10">
    <name type="scientific">Fusarium longipes</name>
    <dbReference type="NCBI Taxonomy" id="694270"/>
    <lineage>
        <taxon>Eukaryota</taxon>
        <taxon>Fungi</taxon>
        <taxon>Dikarya</taxon>
        <taxon>Ascomycota</taxon>
        <taxon>Pezizomycotina</taxon>
        <taxon>Sordariomycetes</taxon>
        <taxon>Hypocreomycetidae</taxon>
        <taxon>Hypocreales</taxon>
        <taxon>Nectriaceae</taxon>
        <taxon>Fusarium</taxon>
    </lineage>
</organism>
<keyword evidence="4 7" id="KW-0472">Membrane</keyword>
<dbReference type="AlphaFoldDB" id="A0A395SZ27"/>
<evidence type="ECO:0000256" key="6">
    <source>
        <dbReference type="SAM" id="MobiDB-lite"/>
    </source>
</evidence>
<evidence type="ECO:0000256" key="5">
    <source>
        <dbReference type="ARBA" id="ARBA00038359"/>
    </source>
</evidence>
<protein>
    <recommendedName>
        <fullName evidence="8">Rhodopsin domain-containing protein</fullName>
    </recommendedName>
</protein>